<evidence type="ECO:0000313" key="2">
    <source>
        <dbReference type="EMBL" id="MBT9145076.1"/>
    </source>
</evidence>
<dbReference type="Gene3D" id="2.60.120.460">
    <property type="entry name" value="YjbQ-like"/>
    <property type="match status" value="1"/>
</dbReference>
<proteinExistence type="inferred from homology"/>
<dbReference type="PIRSF" id="PIRSF004681">
    <property type="entry name" value="UCP004681"/>
    <property type="match status" value="1"/>
</dbReference>
<comment type="caution">
    <text evidence="2">The sequence shown here is derived from an EMBL/GenBank/DDBJ whole genome shotgun (WGS) entry which is preliminary data.</text>
</comment>
<dbReference type="SUPFAM" id="SSF111038">
    <property type="entry name" value="YjbQ-like"/>
    <property type="match status" value="1"/>
</dbReference>
<dbReference type="Pfam" id="PF01894">
    <property type="entry name" value="YjbQ"/>
    <property type="match status" value="1"/>
</dbReference>
<dbReference type="PANTHER" id="PTHR30615">
    <property type="entry name" value="UNCHARACTERIZED PROTEIN YJBQ-RELATED"/>
    <property type="match status" value="1"/>
</dbReference>
<dbReference type="InterPro" id="IPR001602">
    <property type="entry name" value="UPF0047_YjbQ-like"/>
</dbReference>
<dbReference type="Proteomes" id="UP000811545">
    <property type="component" value="Unassembled WGS sequence"/>
</dbReference>
<dbReference type="InterPro" id="IPR035917">
    <property type="entry name" value="YjbQ-like_sf"/>
</dbReference>
<evidence type="ECO:0000313" key="3">
    <source>
        <dbReference type="Proteomes" id="UP000811545"/>
    </source>
</evidence>
<dbReference type="NCBIfam" id="TIGR00149">
    <property type="entry name" value="TIGR00149_YjbQ"/>
    <property type="match status" value="1"/>
</dbReference>
<gene>
    <name evidence="2" type="ORF">DDT42_00943</name>
</gene>
<protein>
    <recommendedName>
        <fullName evidence="4">YjbQ family protein</fullName>
    </recommendedName>
</protein>
<organism evidence="2 3">
    <name type="scientific">Psychracetigena formicireducens</name>
    <dbReference type="NCBI Taxonomy" id="2986056"/>
    <lineage>
        <taxon>Bacteria</taxon>
        <taxon>Bacillati</taxon>
        <taxon>Candidatus Lithacetigenota</taxon>
        <taxon>Candidatus Psychracetigena</taxon>
    </lineage>
</organism>
<accession>A0A9E2F4I2</accession>
<name>A0A9E2F4I2_PSYF1</name>
<comment type="similarity">
    <text evidence="1">Belongs to the UPF0047 family.</text>
</comment>
<evidence type="ECO:0000256" key="1">
    <source>
        <dbReference type="ARBA" id="ARBA00005534"/>
    </source>
</evidence>
<evidence type="ECO:0008006" key="4">
    <source>
        <dbReference type="Google" id="ProtNLM"/>
    </source>
</evidence>
<dbReference type="PANTHER" id="PTHR30615:SF8">
    <property type="entry name" value="UPF0047 PROTEIN C4A8.02C"/>
    <property type="match status" value="1"/>
</dbReference>
<sequence length="131" mass="14876">MKRIGFTIKTKANIEIIDITTKINSFLRNGDYTANMCNIFVPHTTAGVTINENSDPEVMNDFLRKVNQLIPVNDSYHHLEGNSPAHIKTILCGSSLVVPVKENQLFLGRWQGIFLMEFDGPRERKVIITIF</sequence>
<dbReference type="EMBL" id="QLTW01000046">
    <property type="protein sequence ID" value="MBT9145076.1"/>
    <property type="molecule type" value="Genomic_DNA"/>
</dbReference>
<dbReference type="AlphaFoldDB" id="A0A9E2F4I2"/>
<reference evidence="2 3" key="1">
    <citation type="journal article" date="2021" name="bioRxiv">
        <title>Unique metabolic strategies in Hadean analogues reveal hints for primordial physiology.</title>
        <authorList>
            <person name="Nobu M.K."/>
            <person name="Nakai R."/>
            <person name="Tamazawa S."/>
            <person name="Mori H."/>
            <person name="Toyoda A."/>
            <person name="Ijiri A."/>
            <person name="Suzuki S."/>
            <person name="Kurokawa K."/>
            <person name="Kamagata Y."/>
            <person name="Tamaki H."/>
        </authorList>
    </citation>
    <scope>NUCLEOTIDE SEQUENCE [LARGE SCALE GENOMIC DNA]</scope>
    <source>
        <strain evidence="2">BS525</strain>
    </source>
</reference>